<dbReference type="Pfam" id="PF00005">
    <property type="entry name" value="ABC_tran"/>
    <property type="match status" value="1"/>
</dbReference>
<dbReference type="InterPro" id="IPR050107">
    <property type="entry name" value="ABC_carbohydrate_import_ATPase"/>
</dbReference>
<dbReference type="InterPro" id="IPR003439">
    <property type="entry name" value="ABC_transporter-like_ATP-bd"/>
</dbReference>
<sequence length="81" mass="8752">MKEILNLVDISKRFPGNQALSSVSVTFHENEIHGIVGKNGAGKSTLMNIVMGIIGADQGEIVFKNTKIENAQPKTMIELGK</sequence>
<keyword evidence="2" id="KW-0677">Repeat</keyword>
<dbReference type="EMBL" id="NZEX01000092">
    <property type="protein sequence ID" value="MAH63421.1"/>
    <property type="molecule type" value="Genomic_DNA"/>
</dbReference>
<dbReference type="PANTHER" id="PTHR43790">
    <property type="entry name" value="CARBOHYDRATE TRANSPORT ATP-BINDING PROTEIN MG119-RELATED"/>
    <property type="match status" value="1"/>
</dbReference>
<name>A0A2D6YJQ0_9DELT</name>
<protein>
    <submittedName>
        <fullName evidence="6">D-xylose ABC transporter ATP-binding protein</fullName>
    </submittedName>
</protein>
<keyword evidence="1" id="KW-0813">Transport</keyword>
<evidence type="ECO:0000259" key="5">
    <source>
        <dbReference type="Pfam" id="PF00005"/>
    </source>
</evidence>
<accession>A0A2D6YJQ0</accession>
<evidence type="ECO:0000256" key="3">
    <source>
        <dbReference type="ARBA" id="ARBA00022741"/>
    </source>
</evidence>
<organism evidence="6 7">
    <name type="scientific">SAR324 cluster bacterium</name>
    <dbReference type="NCBI Taxonomy" id="2024889"/>
    <lineage>
        <taxon>Bacteria</taxon>
        <taxon>Deltaproteobacteria</taxon>
        <taxon>SAR324 cluster</taxon>
    </lineage>
</organism>
<feature type="non-terminal residue" evidence="6">
    <location>
        <position position="81"/>
    </location>
</feature>
<dbReference type="Proteomes" id="UP000226525">
    <property type="component" value="Unassembled WGS sequence"/>
</dbReference>
<evidence type="ECO:0000256" key="4">
    <source>
        <dbReference type="ARBA" id="ARBA00022840"/>
    </source>
</evidence>
<dbReference type="Gene3D" id="3.40.50.300">
    <property type="entry name" value="P-loop containing nucleotide triphosphate hydrolases"/>
    <property type="match status" value="1"/>
</dbReference>
<proteinExistence type="predicted"/>
<dbReference type="InterPro" id="IPR027417">
    <property type="entry name" value="P-loop_NTPase"/>
</dbReference>
<evidence type="ECO:0000256" key="1">
    <source>
        <dbReference type="ARBA" id="ARBA00022448"/>
    </source>
</evidence>
<evidence type="ECO:0000313" key="6">
    <source>
        <dbReference type="EMBL" id="MAH63421.1"/>
    </source>
</evidence>
<dbReference type="GO" id="GO:0016887">
    <property type="term" value="F:ATP hydrolysis activity"/>
    <property type="evidence" value="ECO:0007669"/>
    <property type="project" value="InterPro"/>
</dbReference>
<dbReference type="GO" id="GO:0005524">
    <property type="term" value="F:ATP binding"/>
    <property type="evidence" value="ECO:0007669"/>
    <property type="project" value="UniProtKB-KW"/>
</dbReference>
<gene>
    <name evidence="6" type="ORF">CMN54_08265</name>
</gene>
<keyword evidence="3" id="KW-0547">Nucleotide-binding</keyword>
<comment type="caution">
    <text evidence="6">The sequence shown here is derived from an EMBL/GenBank/DDBJ whole genome shotgun (WGS) entry which is preliminary data.</text>
</comment>
<dbReference type="PANTHER" id="PTHR43790:SF9">
    <property type="entry name" value="GALACTOFURANOSE TRANSPORTER ATP-BINDING PROTEIN YTFR"/>
    <property type="match status" value="1"/>
</dbReference>
<evidence type="ECO:0000313" key="7">
    <source>
        <dbReference type="Proteomes" id="UP000226525"/>
    </source>
</evidence>
<dbReference type="AlphaFoldDB" id="A0A2D6YJQ0"/>
<feature type="domain" description="ABC transporter" evidence="5">
    <location>
        <begin position="20"/>
        <end position="70"/>
    </location>
</feature>
<dbReference type="SUPFAM" id="SSF52540">
    <property type="entry name" value="P-loop containing nucleoside triphosphate hydrolases"/>
    <property type="match status" value="1"/>
</dbReference>
<keyword evidence="4 6" id="KW-0067">ATP-binding</keyword>
<evidence type="ECO:0000256" key="2">
    <source>
        <dbReference type="ARBA" id="ARBA00022737"/>
    </source>
</evidence>
<reference evidence="7" key="1">
    <citation type="submission" date="2017-09" db="EMBL/GenBank/DDBJ databases">
        <title>The Reconstruction of 2,631 Draft Metagenome-Assembled Genomes from the Global Oceans.</title>
        <authorList>
            <person name="Tully B.J."/>
            <person name="Graham E.D."/>
            <person name="Heidelberg J.F."/>
        </authorList>
    </citation>
    <scope>NUCLEOTIDE SEQUENCE [LARGE SCALE GENOMIC DNA]</scope>
</reference>